<sequence>MTRARLESRRLTGVGVLAAAVLALAVGAGLGRPSVVGVASAPPIDPPPQAGDCLYAGPDGPWNTARFDGSWQDMAYHRWYGPCREPWFGEVVGVRTQADIQADLAESRVGPGYDPCAALTASYLGAQTVQPVDGWVSVTISASTLEPNRRQYSSGPMWQACVLGAPWWTPEGEPYTSDGEVNAGPTTTEPLRGRWVDVSVRNMFGVCEEGSWTERNGVFCGEPHDREFVAHTTWNSATDPVVLERGCRQQMGRVMGRQDPTGGDALAAEVVTYDQLGQLAALTDSTALGETGSAECWVRSADPSRQLTATVIGLGEGPVPLTPR</sequence>
<dbReference type="EMBL" id="SZZH01000004">
    <property type="protein sequence ID" value="TKV57728.1"/>
    <property type="molecule type" value="Genomic_DNA"/>
</dbReference>
<organism evidence="1 2">
    <name type="scientific">Nakamurella flava</name>
    <dbReference type="NCBI Taxonomy" id="2576308"/>
    <lineage>
        <taxon>Bacteria</taxon>
        <taxon>Bacillati</taxon>
        <taxon>Actinomycetota</taxon>
        <taxon>Actinomycetes</taxon>
        <taxon>Nakamurellales</taxon>
        <taxon>Nakamurellaceae</taxon>
        <taxon>Nakamurella</taxon>
    </lineage>
</organism>
<dbReference type="Proteomes" id="UP000306985">
    <property type="component" value="Unassembled WGS sequence"/>
</dbReference>
<dbReference type="OrthoDB" id="5106768at2"/>
<dbReference type="RefSeq" id="WP_137450812.1">
    <property type="nucleotide sequence ID" value="NZ_SZZH01000004.1"/>
</dbReference>
<evidence type="ECO:0000313" key="2">
    <source>
        <dbReference type="Proteomes" id="UP000306985"/>
    </source>
</evidence>
<name>A0A4U6QCK1_9ACTN</name>
<comment type="caution">
    <text evidence="1">The sequence shown here is derived from an EMBL/GenBank/DDBJ whole genome shotgun (WGS) entry which is preliminary data.</text>
</comment>
<protein>
    <recommendedName>
        <fullName evidence="3">Septum formation-related domain-containing protein</fullName>
    </recommendedName>
</protein>
<reference evidence="1 2" key="1">
    <citation type="submission" date="2019-05" db="EMBL/GenBank/DDBJ databases">
        <title>Nakamurella sp. N5BH11, whole genome shotgun sequence.</title>
        <authorList>
            <person name="Tuo L."/>
        </authorList>
    </citation>
    <scope>NUCLEOTIDE SEQUENCE [LARGE SCALE GENOMIC DNA]</scope>
    <source>
        <strain evidence="1 2">N5BH11</strain>
    </source>
</reference>
<evidence type="ECO:0000313" key="1">
    <source>
        <dbReference type="EMBL" id="TKV57728.1"/>
    </source>
</evidence>
<dbReference type="AlphaFoldDB" id="A0A4U6QCK1"/>
<evidence type="ECO:0008006" key="3">
    <source>
        <dbReference type="Google" id="ProtNLM"/>
    </source>
</evidence>
<keyword evidence="2" id="KW-1185">Reference proteome</keyword>
<accession>A0A4U6QCK1</accession>
<proteinExistence type="predicted"/>
<gene>
    <name evidence="1" type="ORF">FDO65_16405</name>
</gene>